<evidence type="ECO:0000313" key="1">
    <source>
        <dbReference type="EMBL" id="AEO35981.1"/>
    </source>
</evidence>
<protein>
    <recommendedName>
        <fullName evidence="2">Lipocalin/cytosolic fatty-acid binding domain-containing protein</fullName>
    </recommendedName>
</protein>
<sequence>MFRLVLDAYLPLQQWLCKVIWLCKFASFIAVFVGFKIPAEAKYTSDLISTSGKHANIFRVFNTGGRLWLYKAAHTNAFTEQAASLIPPCIFIRKINISEREYYFTQEMETQEDKFTQDLYGEFSSTKSPRDTMIVSYILESDKLPFKRMRLVYSKQGCSVFKTTFLYAYTNEESLSTTEGCEMYARDCNGSICHLEECEEFFKHHCNQEVPNQYKTSCINLN</sequence>
<proteinExistence type="evidence at transcript level"/>
<dbReference type="Gene3D" id="2.40.128.20">
    <property type="match status" value="1"/>
</dbReference>
<dbReference type="InterPro" id="IPR012674">
    <property type="entry name" value="Calycin"/>
</dbReference>
<organism evidence="1">
    <name type="scientific">Amblyomma maculatum</name>
    <name type="common">Gulf Coast tick</name>
    <dbReference type="NCBI Taxonomy" id="34609"/>
    <lineage>
        <taxon>Eukaryota</taxon>
        <taxon>Metazoa</taxon>
        <taxon>Ecdysozoa</taxon>
        <taxon>Arthropoda</taxon>
        <taxon>Chelicerata</taxon>
        <taxon>Arachnida</taxon>
        <taxon>Acari</taxon>
        <taxon>Parasitiformes</taxon>
        <taxon>Ixodida</taxon>
        <taxon>Ixodoidea</taxon>
        <taxon>Ixodidae</taxon>
        <taxon>Amblyomminae</taxon>
        <taxon>Amblyomma</taxon>
    </lineage>
</organism>
<accession>G3MR63</accession>
<reference evidence="1" key="1">
    <citation type="journal article" date="2011" name="PLoS ONE">
        <title>A deep insight into the sialotranscriptome of the gulf coast tick, Amblyomma maculatum.</title>
        <authorList>
            <person name="Karim S."/>
            <person name="Singh P."/>
            <person name="Ribeiro J.M."/>
        </authorList>
    </citation>
    <scope>NUCLEOTIDE SEQUENCE</scope>
    <source>
        <tissue evidence="1">Salivary gland</tissue>
    </source>
</reference>
<evidence type="ECO:0008006" key="2">
    <source>
        <dbReference type="Google" id="ProtNLM"/>
    </source>
</evidence>
<dbReference type="AlphaFoldDB" id="G3MR63"/>
<dbReference type="EMBL" id="JO844364">
    <property type="protein sequence ID" value="AEO35981.1"/>
    <property type="molecule type" value="mRNA"/>
</dbReference>
<name>G3MR63_AMBMU</name>